<dbReference type="KEGG" id="chu:CHU_0714"/>
<protein>
    <submittedName>
        <fullName evidence="1">Uncharacterized protein</fullName>
    </submittedName>
</protein>
<reference evidence="1 2" key="1">
    <citation type="journal article" date="2007" name="Appl. Environ. Microbiol.">
        <title>Genome sequence of the cellulolytic gliding bacterium Cytophaga hutchinsonii.</title>
        <authorList>
            <person name="Xie G."/>
            <person name="Bruce D.C."/>
            <person name="Challacombe J.F."/>
            <person name="Chertkov O."/>
            <person name="Detter J.C."/>
            <person name="Gilna P."/>
            <person name="Han C.S."/>
            <person name="Lucas S."/>
            <person name="Misra M."/>
            <person name="Myers G.L."/>
            <person name="Richardson P."/>
            <person name="Tapia R."/>
            <person name="Thayer N."/>
            <person name="Thompson L.S."/>
            <person name="Brettin T.S."/>
            <person name="Henrissat B."/>
            <person name="Wilson D.B."/>
            <person name="McBride M.J."/>
        </authorList>
    </citation>
    <scope>NUCLEOTIDE SEQUENCE [LARGE SCALE GENOMIC DNA]</scope>
    <source>
        <strain evidence="2">ATCC 33406 / DSM 1761 / CIP 103989 / NBRC 15051 / NCIMB 9469 / D465</strain>
    </source>
</reference>
<organism evidence="1 2">
    <name type="scientific">Cytophaga hutchinsonii (strain ATCC 33406 / DSM 1761 / CIP 103989 / NBRC 15051 / NCIMB 9469 / D465)</name>
    <dbReference type="NCBI Taxonomy" id="269798"/>
    <lineage>
        <taxon>Bacteria</taxon>
        <taxon>Pseudomonadati</taxon>
        <taxon>Bacteroidota</taxon>
        <taxon>Cytophagia</taxon>
        <taxon>Cytophagales</taxon>
        <taxon>Cytophagaceae</taxon>
        <taxon>Cytophaga</taxon>
    </lineage>
</organism>
<dbReference type="RefSeq" id="WP_011584117.1">
    <property type="nucleotide sequence ID" value="NC_008255.1"/>
</dbReference>
<evidence type="ECO:0000313" key="2">
    <source>
        <dbReference type="Proteomes" id="UP000001822"/>
    </source>
</evidence>
<keyword evidence="2" id="KW-1185">Reference proteome</keyword>
<dbReference type="AlphaFoldDB" id="A0A6N4SNZ3"/>
<gene>
    <name evidence="1" type="ordered locus">CHU_0714</name>
</gene>
<dbReference type="Proteomes" id="UP000001822">
    <property type="component" value="Chromosome"/>
</dbReference>
<evidence type="ECO:0000313" key="1">
    <source>
        <dbReference type="EMBL" id="ABG58001.1"/>
    </source>
</evidence>
<accession>A0A6N4SNZ3</accession>
<name>A0A6N4SNZ3_CYTH3</name>
<sequence>MPQQDDLYDILFDEIKKDRDVKDKAPLLGDLFMINEEAETKAKKIAAYDRLIKYFSHRAKWDEEIIQYLSNRYAQIK</sequence>
<dbReference type="EMBL" id="CP000383">
    <property type="protein sequence ID" value="ABG58001.1"/>
    <property type="molecule type" value="Genomic_DNA"/>
</dbReference>
<dbReference type="OrthoDB" id="9895709at2"/>
<proteinExistence type="predicted"/>